<feature type="compositionally biased region" description="Polar residues" evidence="1">
    <location>
        <begin position="9"/>
        <end position="29"/>
    </location>
</feature>
<reference evidence="3 4" key="1">
    <citation type="submission" date="2017-12" db="EMBL/GenBank/DDBJ databases">
        <title>Genome sequence of the mycotoxigenic crop pathogen Fusarium proliferatum, strain ITEM 2341 from Date Palm.</title>
        <authorList>
            <person name="Almiman B.F."/>
            <person name="Shittu T.A."/>
            <person name="Muthumeenakshi S."/>
            <person name="Baroncelli R."/>
            <person name="Sreenivasaprasada S."/>
        </authorList>
    </citation>
    <scope>NUCLEOTIDE SEQUENCE [LARGE SCALE GENOMIC DNA]</scope>
    <source>
        <strain evidence="3 4">ITEM 2341</strain>
    </source>
</reference>
<evidence type="ECO:0000313" key="3">
    <source>
        <dbReference type="EMBL" id="RBA15888.1"/>
    </source>
</evidence>
<sequence>MARTESPRAKTTTRGVNETVASEAQQTHNCDTDHSNAETHAAKPRGARIERCEEEEPAISRGMSQRELPESEGRRAVEEASNIAESPEVRVTSTKADKSSRMVIQKKQIKTKSSARKSKETSKTDEAIELTMLDEHAMIYSLTEDPDPKIQQCYAYYRRKRKEFPIPSHIFRPPCMPCAGLFAKMDDDTETGYLCEKQGTGSVQVAANVKACKSCAGRRGPCKMNDMPVLLRGISKLMSEPSFYFHDTNRMTPFPTGLVYVEARYFELRSRPDVGFIEAIRATQQCSIKIDGVRSQVEGQVSRIMNHIDARLFNLESLVHDAISVPDWQTNPIPPPTEEQLDRLLHRTSDGLRRYRWILLSVFSFFLVWLLWTICTISLDWYDASKGIITFVDLMDEIAENAGFALSVLQLPLYTFVPLQISGALDPLNGVQSSQFAIIEARAPIHEVISNCLEKASQDDRQEDEETKNITRTWVDAYYIRYLDQMRRPEETGPQAALRLTKTYIALIEDAFMTLSDRHPSNFRMADFSEDSLYILEEVTTRMDQLRETIHRFTSSYSAFMEEMSQAIMPLEACREYYKTIEYRKREASFANRRACDAKYIADLYKLSLSRAAIAESAVNHLSRELKRKYVLRLGGDLSEVAVGLSRVRNKLQRMIRTKDRALKWYRRERTARVG</sequence>
<comment type="caution">
    <text evidence="3">The sequence shown here is derived from an EMBL/GenBank/DDBJ whole genome shotgun (WGS) entry which is preliminary data.</text>
</comment>
<keyword evidence="2" id="KW-0472">Membrane</keyword>
<organism evidence="3 4">
    <name type="scientific">Gibberella intermedia</name>
    <name type="common">Bulb rot disease fungus</name>
    <name type="synonym">Fusarium proliferatum</name>
    <dbReference type="NCBI Taxonomy" id="948311"/>
    <lineage>
        <taxon>Eukaryota</taxon>
        <taxon>Fungi</taxon>
        <taxon>Dikarya</taxon>
        <taxon>Ascomycota</taxon>
        <taxon>Pezizomycotina</taxon>
        <taxon>Sordariomycetes</taxon>
        <taxon>Hypocreomycetidae</taxon>
        <taxon>Hypocreales</taxon>
        <taxon>Nectriaceae</taxon>
        <taxon>Fusarium</taxon>
        <taxon>Fusarium fujikuroi species complex</taxon>
    </lineage>
</organism>
<keyword evidence="2" id="KW-0812">Transmembrane</keyword>
<feature type="compositionally biased region" description="Basic and acidic residues" evidence="1">
    <location>
        <begin position="30"/>
        <end position="51"/>
    </location>
</feature>
<name>A0A365N5M6_GIBIN</name>
<feature type="region of interest" description="Disordered" evidence="1">
    <location>
        <begin position="1"/>
        <end position="124"/>
    </location>
</feature>
<feature type="compositionally biased region" description="Basic residues" evidence="1">
    <location>
        <begin position="107"/>
        <end position="116"/>
    </location>
</feature>
<proteinExistence type="predicted"/>
<dbReference type="Proteomes" id="UP000251714">
    <property type="component" value="Unassembled WGS sequence"/>
</dbReference>
<evidence type="ECO:0000256" key="1">
    <source>
        <dbReference type="SAM" id="MobiDB-lite"/>
    </source>
</evidence>
<dbReference type="AlphaFoldDB" id="A0A365N5M6"/>
<evidence type="ECO:0000313" key="4">
    <source>
        <dbReference type="Proteomes" id="UP000251714"/>
    </source>
</evidence>
<feature type="compositionally biased region" description="Basic and acidic residues" evidence="1">
    <location>
        <begin position="67"/>
        <end position="78"/>
    </location>
</feature>
<feature type="transmembrane region" description="Helical" evidence="2">
    <location>
        <begin position="357"/>
        <end position="382"/>
    </location>
</feature>
<keyword evidence="2" id="KW-1133">Transmembrane helix</keyword>
<evidence type="ECO:0000256" key="2">
    <source>
        <dbReference type="SAM" id="Phobius"/>
    </source>
</evidence>
<protein>
    <submittedName>
        <fullName evidence="3">Uncharacterized protein</fullName>
    </submittedName>
</protein>
<gene>
    <name evidence="3" type="ORF">FPRO05_12109</name>
</gene>
<accession>A0A365N5M6</accession>
<dbReference type="EMBL" id="PKMI01000020">
    <property type="protein sequence ID" value="RBA15888.1"/>
    <property type="molecule type" value="Genomic_DNA"/>
</dbReference>